<accession>A0A6N9YKM6</accession>
<protein>
    <submittedName>
        <fullName evidence="3">Inositol-3-phosphate synthase</fullName>
        <ecNumber evidence="3">5.5.1.4</ecNumber>
    </submittedName>
</protein>
<dbReference type="EC" id="5.5.1.4" evidence="3"/>
<organism evidence="3 4">
    <name type="scientific">Phytoactinopolyspora alkaliphila</name>
    <dbReference type="NCBI Taxonomy" id="1783498"/>
    <lineage>
        <taxon>Bacteria</taxon>
        <taxon>Bacillati</taxon>
        <taxon>Actinomycetota</taxon>
        <taxon>Actinomycetes</taxon>
        <taxon>Jiangellales</taxon>
        <taxon>Jiangellaceae</taxon>
        <taxon>Phytoactinopolyspora</taxon>
    </lineage>
</organism>
<proteinExistence type="inferred from homology"/>
<evidence type="ECO:0000259" key="2">
    <source>
        <dbReference type="Pfam" id="PF01658"/>
    </source>
</evidence>
<dbReference type="Gene3D" id="3.40.50.720">
    <property type="entry name" value="NAD(P)-binding Rossmann-like Domain"/>
    <property type="match status" value="1"/>
</dbReference>
<dbReference type="Gene3D" id="3.30.360.10">
    <property type="entry name" value="Dihydrodipicolinate Reductase, domain 2"/>
    <property type="match status" value="1"/>
</dbReference>
<dbReference type="PANTHER" id="PTHR43125">
    <property type="entry name" value="INOSITOL-3-PHOSPHATE SYNTHASE"/>
    <property type="match status" value="1"/>
</dbReference>
<dbReference type="PIRSF" id="PIRSF015578">
    <property type="entry name" value="Myoinos-ppht_syn"/>
    <property type="match status" value="1"/>
</dbReference>
<dbReference type="GO" id="GO:0006021">
    <property type="term" value="P:inositol biosynthetic process"/>
    <property type="evidence" value="ECO:0007669"/>
    <property type="project" value="InterPro"/>
</dbReference>
<evidence type="ECO:0000256" key="1">
    <source>
        <dbReference type="ARBA" id="ARBA00010813"/>
    </source>
</evidence>
<comment type="caution">
    <text evidence="3">The sequence shown here is derived from an EMBL/GenBank/DDBJ whole genome shotgun (WGS) entry which is preliminary data.</text>
</comment>
<feature type="domain" description="Myo-inositol-1-phosphate synthase GAPDH-like" evidence="2">
    <location>
        <begin position="191"/>
        <end position="299"/>
    </location>
</feature>
<evidence type="ECO:0000313" key="3">
    <source>
        <dbReference type="EMBL" id="NED95487.1"/>
    </source>
</evidence>
<dbReference type="InterPro" id="IPR013021">
    <property type="entry name" value="Myo-inos-1-P_Synthase_GAPDH"/>
</dbReference>
<dbReference type="GO" id="GO:0008654">
    <property type="term" value="P:phospholipid biosynthetic process"/>
    <property type="evidence" value="ECO:0007669"/>
    <property type="project" value="InterPro"/>
</dbReference>
<dbReference type="Pfam" id="PF01658">
    <property type="entry name" value="Inos-1-P_synth"/>
    <property type="match status" value="1"/>
</dbReference>
<dbReference type="Proteomes" id="UP000469185">
    <property type="component" value="Unassembled WGS sequence"/>
</dbReference>
<dbReference type="InterPro" id="IPR017815">
    <property type="entry name" value="Myo-inos-1-P_Synthase_actino"/>
</dbReference>
<dbReference type="RefSeq" id="WP_163818259.1">
    <property type="nucleotide sequence ID" value="NZ_JAAGOB010000004.1"/>
</dbReference>
<evidence type="ECO:0000313" key="4">
    <source>
        <dbReference type="Proteomes" id="UP000469185"/>
    </source>
</evidence>
<dbReference type="InterPro" id="IPR052199">
    <property type="entry name" value="MIPS"/>
</dbReference>
<dbReference type="GO" id="GO:0004512">
    <property type="term" value="F:inositol-3-phosphate synthase activity"/>
    <property type="evidence" value="ECO:0007669"/>
    <property type="project" value="UniProtKB-EC"/>
</dbReference>
<sequence length="359" mass="39041">MSSLRVAIVGVGNCAASLIQGVHYYRDADPGQKVPGLMHVQFGDYHVRDVEFVAAFDVDAKKVGQDLADAIVASENNTIKICDVPPTGVTVQRGHTLDGLGKYYRETITESDDDPADVVETLRATGADVLVCYLPVGSEQAAKFYAQCAIDAGVAFVNALPVFIAGTKEWADKFTAAGVPIVGDDIKSQIGATITHRVLAKLFEDRGVTVDRTYQLNVGGNMDFKNMLERDRLESKKVSKTQSVTSQLVNGLDARNVHIGPSDYVAWLDDRKWAFIRLEGRNFGDAPVNLEYKLEVWDSPNSAGIIIDAIRAAKIAKDRGVGGPILSASSYFMKSPPEQYSDSIAHELVEKFIAGDIER</sequence>
<dbReference type="PANTHER" id="PTHR43125:SF1">
    <property type="entry name" value="INOSITOL-3-PHOSPHATE SYNTHASE"/>
    <property type="match status" value="1"/>
</dbReference>
<dbReference type="EMBL" id="JAAGOB010000004">
    <property type="protein sequence ID" value="NED95487.1"/>
    <property type="molecule type" value="Genomic_DNA"/>
</dbReference>
<comment type="similarity">
    <text evidence="1">Belongs to the myo-inositol 1-phosphate synthase family.</text>
</comment>
<dbReference type="SUPFAM" id="SSF55347">
    <property type="entry name" value="Glyceraldehyde-3-phosphate dehydrogenase-like, C-terminal domain"/>
    <property type="match status" value="1"/>
</dbReference>
<name>A0A6N9YKM6_9ACTN</name>
<dbReference type="NCBIfam" id="TIGR03450">
    <property type="entry name" value="mycothiol_INO1"/>
    <property type="match status" value="1"/>
</dbReference>
<dbReference type="AlphaFoldDB" id="A0A6N9YKM6"/>
<dbReference type="InterPro" id="IPR002587">
    <property type="entry name" value="Myo-inos-1-P_Synthase"/>
</dbReference>
<keyword evidence="4" id="KW-1185">Reference proteome</keyword>
<dbReference type="SUPFAM" id="SSF51735">
    <property type="entry name" value="NAD(P)-binding Rossmann-fold domains"/>
    <property type="match status" value="1"/>
</dbReference>
<keyword evidence="3" id="KW-0413">Isomerase</keyword>
<dbReference type="InterPro" id="IPR036291">
    <property type="entry name" value="NAD(P)-bd_dom_sf"/>
</dbReference>
<gene>
    <name evidence="3" type="ORF">G1H11_09190</name>
</gene>
<reference evidence="3 4" key="1">
    <citation type="submission" date="2020-02" db="EMBL/GenBank/DDBJ databases">
        <authorList>
            <person name="Li X.-J."/>
            <person name="Feng X.-M."/>
        </authorList>
    </citation>
    <scope>NUCLEOTIDE SEQUENCE [LARGE SCALE GENOMIC DNA]</scope>
    <source>
        <strain evidence="3 4">CGMCC 4.7225</strain>
    </source>
</reference>